<keyword evidence="2" id="KW-0408">Iron</keyword>
<dbReference type="GO" id="GO:0051536">
    <property type="term" value="F:iron-sulfur cluster binding"/>
    <property type="evidence" value="ECO:0007669"/>
    <property type="project" value="UniProtKB-KW"/>
</dbReference>
<dbReference type="PANTHER" id="PTHR43432:SF5">
    <property type="entry name" value="ELP3_MIAA_NIFB-LIKE RADICAL SAM CORE DOMAIN-CONTAINING PROTEIN"/>
    <property type="match status" value="1"/>
</dbReference>
<dbReference type="PANTHER" id="PTHR43432">
    <property type="entry name" value="SLR0285 PROTEIN"/>
    <property type="match status" value="1"/>
</dbReference>
<dbReference type="GO" id="GO:0016829">
    <property type="term" value="F:lyase activity"/>
    <property type="evidence" value="ECO:0007669"/>
    <property type="project" value="UniProtKB-KW"/>
</dbReference>
<keyword evidence="3" id="KW-0411">Iron-sulfur</keyword>
<dbReference type="AlphaFoldDB" id="A0A1T4K3X2"/>
<dbReference type="RefSeq" id="WP_078710737.1">
    <property type="nucleotide sequence ID" value="NZ_FUWY01000001.1"/>
</dbReference>
<evidence type="ECO:0000259" key="4">
    <source>
        <dbReference type="PROSITE" id="PS51918"/>
    </source>
</evidence>
<protein>
    <submittedName>
        <fullName evidence="5">DNA repair photolyase</fullName>
    </submittedName>
</protein>
<accession>A0A1T4K3X2</accession>
<evidence type="ECO:0000256" key="3">
    <source>
        <dbReference type="ARBA" id="ARBA00023014"/>
    </source>
</evidence>
<dbReference type="GO" id="GO:0046872">
    <property type="term" value="F:metal ion binding"/>
    <property type="evidence" value="ECO:0007669"/>
    <property type="project" value="UniProtKB-KW"/>
</dbReference>
<feature type="domain" description="Radical SAM core" evidence="4">
    <location>
        <begin position="17"/>
        <end position="246"/>
    </location>
</feature>
<evidence type="ECO:0000313" key="5">
    <source>
        <dbReference type="EMBL" id="SJZ37124.1"/>
    </source>
</evidence>
<dbReference type="Pfam" id="PF04055">
    <property type="entry name" value="Radical_SAM"/>
    <property type="match status" value="1"/>
</dbReference>
<dbReference type="InterPro" id="IPR058240">
    <property type="entry name" value="rSAM_sf"/>
</dbReference>
<dbReference type="SUPFAM" id="SSF102114">
    <property type="entry name" value="Radical SAM enzymes"/>
    <property type="match status" value="1"/>
</dbReference>
<gene>
    <name evidence="5" type="ORF">SAMN02745191_0289</name>
</gene>
<dbReference type="EMBL" id="FUWY01000001">
    <property type="protein sequence ID" value="SJZ37124.1"/>
    <property type="molecule type" value="Genomic_DNA"/>
</dbReference>
<dbReference type="Proteomes" id="UP000243297">
    <property type="component" value="Unassembled WGS sequence"/>
</dbReference>
<dbReference type="SFLD" id="SFLDG01084">
    <property type="entry name" value="Uncharacterised_Radical_SAM_Su"/>
    <property type="match status" value="1"/>
</dbReference>
<dbReference type="InterPro" id="IPR040086">
    <property type="entry name" value="MJ0683-like"/>
</dbReference>
<dbReference type="PROSITE" id="PS51918">
    <property type="entry name" value="RADICAL_SAM"/>
    <property type="match status" value="1"/>
</dbReference>
<sequence>METVKAKTIITNCKNDFWFGTKYNMNIYRGCCHGCIYCDSRSDCYHVENFDQVRAKEDALRIIRDDLRRKKVKGVVGTGAMSDPYNPFEEKEQLTRHALELINAYGFGVALATKSDLVTRDIDIFKEIKQHSPVLVKMTVTTVDDELSKIIEPHVCVSSKRFEALKKLSHAGINTCILLMPNLPWITDSDENILALVKKAHECGVKYIYSGFGVTLRMNQRDYYYEKLDQYFPGLKEKYQKKYRDNYSCAIPNVRTKYKMFVEECNKYGIITDMKKIVEDYQSPYRKSQLTFFDELREK</sequence>
<keyword evidence="5" id="KW-0456">Lyase</keyword>
<evidence type="ECO:0000313" key="6">
    <source>
        <dbReference type="Proteomes" id="UP000243297"/>
    </source>
</evidence>
<dbReference type="InterPro" id="IPR007197">
    <property type="entry name" value="rSAM"/>
</dbReference>
<dbReference type="SFLD" id="SFLDS00029">
    <property type="entry name" value="Radical_SAM"/>
    <property type="match status" value="1"/>
</dbReference>
<proteinExistence type="predicted"/>
<keyword evidence="6" id="KW-1185">Reference proteome</keyword>
<keyword evidence="1" id="KW-0479">Metal-binding</keyword>
<dbReference type="Gene3D" id="3.80.30.30">
    <property type="match status" value="1"/>
</dbReference>
<evidence type="ECO:0000256" key="2">
    <source>
        <dbReference type="ARBA" id="ARBA00023004"/>
    </source>
</evidence>
<dbReference type="CDD" id="cd01335">
    <property type="entry name" value="Radical_SAM"/>
    <property type="match status" value="1"/>
</dbReference>
<dbReference type="InterPro" id="IPR006638">
    <property type="entry name" value="Elp3/MiaA/NifB-like_rSAM"/>
</dbReference>
<dbReference type="SMART" id="SM00729">
    <property type="entry name" value="Elp3"/>
    <property type="match status" value="1"/>
</dbReference>
<name>A0A1T4K3X2_9FIRM</name>
<dbReference type="OrthoDB" id="9785699at2"/>
<dbReference type="STRING" id="118967.SAMN02745191_0289"/>
<reference evidence="6" key="1">
    <citation type="submission" date="2017-02" db="EMBL/GenBank/DDBJ databases">
        <authorList>
            <person name="Varghese N."/>
            <person name="Submissions S."/>
        </authorList>
    </citation>
    <scope>NUCLEOTIDE SEQUENCE [LARGE SCALE GENOMIC DNA]</scope>
    <source>
        <strain evidence="6">ATCC 25662</strain>
    </source>
</reference>
<evidence type="ECO:0000256" key="1">
    <source>
        <dbReference type="ARBA" id="ARBA00022723"/>
    </source>
</evidence>
<organism evidence="5 6">
    <name type="scientific">Anaerorhabdus furcosa</name>
    <dbReference type="NCBI Taxonomy" id="118967"/>
    <lineage>
        <taxon>Bacteria</taxon>
        <taxon>Bacillati</taxon>
        <taxon>Bacillota</taxon>
        <taxon>Erysipelotrichia</taxon>
        <taxon>Erysipelotrichales</taxon>
        <taxon>Erysipelotrichaceae</taxon>
        <taxon>Anaerorhabdus</taxon>
    </lineage>
</organism>